<dbReference type="InterPro" id="IPR006657">
    <property type="entry name" value="MoPterin_dinucl-bd_dom"/>
</dbReference>
<dbReference type="PROSITE" id="PS51669">
    <property type="entry name" value="4FE4S_MOW_BIS_MGD"/>
    <property type="match status" value="1"/>
</dbReference>
<keyword evidence="3" id="KW-0408">Iron</keyword>
<name>A0A7X8TKK0_9MICC</name>
<evidence type="ECO:0000256" key="3">
    <source>
        <dbReference type="ARBA" id="ARBA00023004"/>
    </source>
</evidence>
<dbReference type="InterPro" id="IPR009010">
    <property type="entry name" value="Asp_de-COase-like_dom_sf"/>
</dbReference>
<dbReference type="InterPro" id="IPR006656">
    <property type="entry name" value="Mopterin_OxRdtase"/>
</dbReference>
<dbReference type="SUPFAM" id="SSF53706">
    <property type="entry name" value="Formate dehydrogenase/DMSO reductase, domains 1-3"/>
    <property type="match status" value="1"/>
</dbReference>
<dbReference type="GO" id="GO:0022904">
    <property type="term" value="P:respiratory electron transport chain"/>
    <property type="evidence" value="ECO:0007669"/>
    <property type="project" value="TreeGrafter"/>
</dbReference>
<dbReference type="GO" id="GO:0051539">
    <property type="term" value="F:4 iron, 4 sulfur cluster binding"/>
    <property type="evidence" value="ECO:0007669"/>
    <property type="project" value="UniProtKB-KW"/>
</dbReference>
<feature type="region of interest" description="Disordered" evidence="5">
    <location>
        <begin position="743"/>
        <end position="766"/>
    </location>
</feature>
<dbReference type="AlphaFoldDB" id="A0A7X8TKK0"/>
<dbReference type="Proteomes" id="UP000523139">
    <property type="component" value="Unassembled WGS sequence"/>
</dbReference>
<keyword evidence="2" id="KW-0479">Metal-binding</keyword>
<evidence type="ECO:0000256" key="4">
    <source>
        <dbReference type="ARBA" id="ARBA00023014"/>
    </source>
</evidence>
<dbReference type="CDD" id="cd00508">
    <property type="entry name" value="MopB_CT_Fdh-Nap-like"/>
    <property type="match status" value="1"/>
</dbReference>
<feature type="region of interest" description="Disordered" evidence="5">
    <location>
        <begin position="360"/>
        <end position="384"/>
    </location>
</feature>
<dbReference type="Gene3D" id="2.20.25.90">
    <property type="entry name" value="ADC-like domains"/>
    <property type="match status" value="1"/>
</dbReference>
<dbReference type="InterPro" id="IPR050123">
    <property type="entry name" value="Prok_molybdopt-oxidoreductase"/>
</dbReference>
<dbReference type="PANTHER" id="PTHR43105">
    <property type="entry name" value="RESPIRATORY NITRATE REDUCTASE"/>
    <property type="match status" value="1"/>
</dbReference>
<dbReference type="EMBL" id="JABAHY010000011">
    <property type="protein sequence ID" value="NLS10520.1"/>
    <property type="molecule type" value="Genomic_DNA"/>
</dbReference>
<dbReference type="GO" id="GO:0003954">
    <property type="term" value="F:NADH dehydrogenase activity"/>
    <property type="evidence" value="ECO:0007669"/>
    <property type="project" value="TreeGrafter"/>
</dbReference>
<gene>
    <name evidence="7" type="ORF">HGQ17_11070</name>
</gene>
<keyword evidence="4" id="KW-0411">Iron-sulfur</keyword>
<evidence type="ECO:0000313" key="7">
    <source>
        <dbReference type="EMBL" id="NLS10520.1"/>
    </source>
</evidence>
<keyword evidence="8" id="KW-1185">Reference proteome</keyword>
<evidence type="ECO:0000256" key="1">
    <source>
        <dbReference type="ARBA" id="ARBA00022485"/>
    </source>
</evidence>
<keyword evidence="1" id="KW-0004">4Fe-4S</keyword>
<dbReference type="Gene3D" id="3.40.228.10">
    <property type="entry name" value="Dimethylsulfoxide Reductase, domain 2"/>
    <property type="match status" value="1"/>
</dbReference>
<proteinExistence type="predicted"/>
<feature type="compositionally biased region" description="Basic and acidic residues" evidence="5">
    <location>
        <begin position="756"/>
        <end position="766"/>
    </location>
</feature>
<dbReference type="Pfam" id="PF01568">
    <property type="entry name" value="Molydop_binding"/>
    <property type="match status" value="1"/>
</dbReference>
<organism evidence="7 8">
    <name type="scientific">Nesterenkonia sedimenti</name>
    <dbReference type="NCBI Taxonomy" id="1463632"/>
    <lineage>
        <taxon>Bacteria</taxon>
        <taxon>Bacillati</taxon>
        <taxon>Actinomycetota</taxon>
        <taxon>Actinomycetes</taxon>
        <taxon>Micrococcales</taxon>
        <taxon>Micrococcaceae</taxon>
        <taxon>Nesterenkonia</taxon>
    </lineage>
</organism>
<dbReference type="PANTHER" id="PTHR43105:SF10">
    <property type="entry name" value="NADH-QUINONE OXIDOREDUCTASE SUBUNIT G"/>
    <property type="match status" value="1"/>
</dbReference>
<dbReference type="Pfam" id="PF00384">
    <property type="entry name" value="Molybdopterin"/>
    <property type="match status" value="1"/>
</dbReference>
<dbReference type="InterPro" id="IPR006963">
    <property type="entry name" value="Mopterin_OxRdtase_4Fe-4S_dom"/>
</dbReference>
<dbReference type="GO" id="GO:0046872">
    <property type="term" value="F:metal ion binding"/>
    <property type="evidence" value="ECO:0007669"/>
    <property type="project" value="UniProtKB-KW"/>
</dbReference>
<accession>A0A7X8TKK0</accession>
<dbReference type="Pfam" id="PF04879">
    <property type="entry name" value="Molybdop_Fe4S4"/>
    <property type="match status" value="1"/>
</dbReference>
<dbReference type="GO" id="GO:0016020">
    <property type="term" value="C:membrane"/>
    <property type="evidence" value="ECO:0007669"/>
    <property type="project" value="TreeGrafter"/>
</dbReference>
<protein>
    <submittedName>
        <fullName evidence="7">Molybdopterin oxidoreductase family protein</fullName>
    </submittedName>
</protein>
<dbReference type="Gene3D" id="3.40.50.740">
    <property type="match status" value="1"/>
</dbReference>
<evidence type="ECO:0000259" key="6">
    <source>
        <dbReference type="PROSITE" id="PS51669"/>
    </source>
</evidence>
<dbReference type="GO" id="GO:0043546">
    <property type="term" value="F:molybdopterin cofactor binding"/>
    <property type="evidence" value="ECO:0007669"/>
    <property type="project" value="InterPro"/>
</dbReference>
<dbReference type="Gene3D" id="2.40.40.20">
    <property type="match status" value="1"/>
</dbReference>
<evidence type="ECO:0000256" key="2">
    <source>
        <dbReference type="ARBA" id="ARBA00022723"/>
    </source>
</evidence>
<dbReference type="SMART" id="SM00926">
    <property type="entry name" value="Molybdop_Fe4S4"/>
    <property type="match status" value="1"/>
</dbReference>
<comment type="caution">
    <text evidence="7">The sequence shown here is derived from an EMBL/GenBank/DDBJ whole genome shotgun (WGS) entry which is preliminary data.</text>
</comment>
<feature type="compositionally biased region" description="Gly residues" evidence="5">
    <location>
        <begin position="363"/>
        <end position="380"/>
    </location>
</feature>
<evidence type="ECO:0000313" key="8">
    <source>
        <dbReference type="Proteomes" id="UP000523139"/>
    </source>
</evidence>
<evidence type="ECO:0000256" key="5">
    <source>
        <dbReference type="SAM" id="MobiDB-lite"/>
    </source>
</evidence>
<dbReference type="RefSeq" id="WP_168888006.1">
    <property type="nucleotide sequence ID" value="NZ_JABAHY010000011.1"/>
</dbReference>
<dbReference type="SUPFAM" id="SSF50692">
    <property type="entry name" value="ADC-like"/>
    <property type="match status" value="1"/>
</dbReference>
<feature type="domain" description="4Fe-4S Mo/W bis-MGD-type" evidence="6">
    <location>
        <begin position="16"/>
        <end position="75"/>
    </location>
</feature>
<reference evidence="7 8" key="1">
    <citation type="submission" date="2020-04" db="EMBL/GenBank/DDBJ databases">
        <title>Nesterenkonia sp. nov., isolated from marine sediment.</title>
        <authorList>
            <person name="Zhang G."/>
        </authorList>
    </citation>
    <scope>NUCLEOTIDE SEQUENCE [LARGE SCALE GENOMIC DNA]</scope>
    <source>
        <strain evidence="7 8">MY13</strain>
    </source>
</reference>
<sequence>MTTTPAADHTAERGSTRTVTTHCPYCALQCAMNLTVRETPGQETGFEVEGAAFPTNRGRLCRKGNTAAELLKNRGDRITAPLIRSRNAAGQRTGAFEETTWSHVLDHIVQRVRQIQQERGPDAIGVFGSGGLTNEKTYSLGKFARVGLGTSQIDYNGRFCMSSASKASTLVFGLDRGMPFPLTDLDGACTILLLGSNVADTMPPFVQHLEGARDKGGLIVVDPRRSNTAELTADGAGLHVAPAPGGDLVLLLSVANVIIEEGFADEDYLTQRVNGVAEFRRSVSHWWPERAQAATGVGADQIRSVARKLGHAARAARHGGDPVYILTGRGVEQHRDGTDTARAAISLALLLGLPGVSTEGRPRGGYGTLTGQGNGQGGREMGQKSDQLPGIRMIAKPGDRAHMAQVWGVEETSIPGPGKPATQLLHTMGTVDEQGVPKGVSALLVHGSNIAISAPDAGRVIENLRALDLLVVADFFLSETAEEADVVLPVLQWAEEDGTMTNLEGRVLRRRKAVEPPPGPRSELWIWSELARRLGSPAQFPVDPREVFEEIRDATRGAAADYSGLDWDLIDAGHAPYWPVPSSTLSGEESLTGEPVVGTSRMFQERFAHADGRAQLSAIRPRRQATPQAGELTFTTGRVMEHYQSGTQTRRVQALQDTHPEAVLQVHPATANQYGLVEGSYAVVENAQGAMVGVVELDDGIRADTIFAPFHFQGSGTANLLIRGLTDPHSSMPEFKNTPAVIRPAVQGEIPTDQTPEGRQKEGAQT</sequence>